<protein>
    <submittedName>
        <fullName evidence="1">Uncharacterized protein</fullName>
    </submittedName>
</protein>
<evidence type="ECO:0000313" key="1">
    <source>
        <dbReference type="EMBL" id="SJM89995.1"/>
    </source>
</evidence>
<name>A0A1R4H1A4_9GAMM</name>
<evidence type="ECO:0000313" key="2">
    <source>
        <dbReference type="Proteomes" id="UP000195667"/>
    </source>
</evidence>
<gene>
    <name evidence="1" type="ORF">CRENPOLYSF1_1290015</name>
</gene>
<dbReference type="EMBL" id="FUKI01000034">
    <property type="protein sequence ID" value="SJM89995.1"/>
    <property type="molecule type" value="Genomic_DNA"/>
</dbReference>
<dbReference type="Proteomes" id="UP000195667">
    <property type="component" value="Unassembled WGS sequence"/>
</dbReference>
<sequence>MQHHDFVNFSELWATTNDVSANGKVLSPSAMSIVFDDLTDYPLDWVKKALSIHRKQNKFAPTVADIVEIITSKQPKHPSADEAWVKVLMAMDERVTVVLTTVMQAARSETMAAWDVKNTNPMRMAFRSVYERLVSFQPPIVWEVSLGHDASGRASVINAAVDQGLLPEHKHLELPTPVVVQKLLNGIRLATENGKIVNPSEKSKQMLDQLKNNTFLKTTKTENDQVSDGIAQREADCLAFEQKRAEQLAAIQAKAAS</sequence>
<reference evidence="2" key="1">
    <citation type="submission" date="2017-02" db="EMBL/GenBank/DDBJ databases">
        <authorList>
            <person name="Daims H."/>
        </authorList>
    </citation>
    <scope>NUCLEOTIDE SEQUENCE [LARGE SCALE GENOMIC DNA]</scope>
</reference>
<proteinExistence type="predicted"/>
<organism evidence="1 2">
    <name type="scientific">Crenothrix polyspora</name>
    <dbReference type="NCBI Taxonomy" id="360316"/>
    <lineage>
        <taxon>Bacteria</taxon>
        <taxon>Pseudomonadati</taxon>
        <taxon>Pseudomonadota</taxon>
        <taxon>Gammaproteobacteria</taxon>
        <taxon>Methylococcales</taxon>
        <taxon>Crenotrichaceae</taxon>
        <taxon>Crenothrix</taxon>
    </lineage>
</organism>
<dbReference type="RefSeq" id="WP_087142353.1">
    <property type="nucleotide sequence ID" value="NZ_FUKI01000034.1"/>
</dbReference>
<dbReference type="OrthoDB" id="8611426at2"/>
<accession>A0A1R4H1A4</accession>
<dbReference type="AlphaFoldDB" id="A0A1R4H1A4"/>
<keyword evidence="2" id="KW-1185">Reference proteome</keyword>
<dbReference type="Gene3D" id="1.10.8.200">
    <property type="entry name" value="Replisome organizer (g39p helicase loader/inhibitor protein)"/>
    <property type="match status" value="1"/>
</dbReference>